<evidence type="ECO:0000313" key="7">
    <source>
        <dbReference type="Proteomes" id="UP000730481"/>
    </source>
</evidence>
<dbReference type="OrthoDB" id="1577640at2759"/>
<dbReference type="Pfam" id="PF24883">
    <property type="entry name" value="NPHP3_N"/>
    <property type="match status" value="1"/>
</dbReference>
<dbReference type="PROSITE" id="PS50297">
    <property type="entry name" value="ANK_REP_REGION"/>
    <property type="match status" value="3"/>
</dbReference>
<protein>
    <submittedName>
        <fullName evidence="6">Heterokaryon incompatibility protein het-E-1</fullName>
    </submittedName>
</protein>
<gene>
    <name evidence="6" type="ORF">FBEOM_2918</name>
</gene>
<dbReference type="InterPro" id="IPR036770">
    <property type="entry name" value="Ankyrin_rpt-contain_sf"/>
</dbReference>
<feature type="repeat" description="ANK" evidence="2">
    <location>
        <begin position="946"/>
        <end position="978"/>
    </location>
</feature>
<dbReference type="InterPro" id="IPR002110">
    <property type="entry name" value="Ankyrin_rpt"/>
</dbReference>
<feature type="domain" description="Nephrocystin 3-like N-terminal" evidence="5">
    <location>
        <begin position="248"/>
        <end position="413"/>
    </location>
</feature>
<organism evidence="6 7">
    <name type="scientific">Fusarium beomiforme</name>
    <dbReference type="NCBI Taxonomy" id="44412"/>
    <lineage>
        <taxon>Eukaryota</taxon>
        <taxon>Fungi</taxon>
        <taxon>Dikarya</taxon>
        <taxon>Ascomycota</taxon>
        <taxon>Pezizomycotina</taxon>
        <taxon>Sordariomycetes</taxon>
        <taxon>Hypocreomycetidae</taxon>
        <taxon>Hypocreales</taxon>
        <taxon>Nectriaceae</taxon>
        <taxon>Fusarium</taxon>
        <taxon>Fusarium burgessii species complex</taxon>
    </lineage>
</organism>
<accession>A0A9P5AQZ1</accession>
<keyword evidence="1" id="KW-0677">Repeat</keyword>
<evidence type="ECO:0000256" key="3">
    <source>
        <dbReference type="SAM" id="MobiDB-lite"/>
    </source>
</evidence>
<evidence type="ECO:0000259" key="4">
    <source>
        <dbReference type="Pfam" id="PF22939"/>
    </source>
</evidence>
<evidence type="ECO:0000256" key="2">
    <source>
        <dbReference type="PROSITE-ProRule" id="PRU00023"/>
    </source>
</evidence>
<dbReference type="PANTHER" id="PTHR10039:SF15">
    <property type="entry name" value="NACHT DOMAIN-CONTAINING PROTEIN"/>
    <property type="match status" value="1"/>
</dbReference>
<evidence type="ECO:0000256" key="1">
    <source>
        <dbReference type="ARBA" id="ARBA00022737"/>
    </source>
</evidence>
<evidence type="ECO:0000313" key="6">
    <source>
        <dbReference type="EMBL" id="KAF4343134.1"/>
    </source>
</evidence>
<dbReference type="SMART" id="SM00248">
    <property type="entry name" value="ANK"/>
    <property type="match status" value="8"/>
</dbReference>
<keyword evidence="7" id="KW-1185">Reference proteome</keyword>
<dbReference type="InterPro" id="IPR027417">
    <property type="entry name" value="P-loop_NTPase"/>
</dbReference>
<dbReference type="Gene3D" id="3.40.50.300">
    <property type="entry name" value="P-loop containing nucleotide triphosphate hydrolases"/>
    <property type="match status" value="1"/>
</dbReference>
<name>A0A9P5AQZ1_9HYPO</name>
<evidence type="ECO:0000259" key="5">
    <source>
        <dbReference type="Pfam" id="PF24883"/>
    </source>
</evidence>
<dbReference type="Pfam" id="PF22939">
    <property type="entry name" value="WHD_GPIID"/>
    <property type="match status" value="1"/>
</dbReference>
<dbReference type="Proteomes" id="UP000730481">
    <property type="component" value="Unassembled WGS sequence"/>
</dbReference>
<reference evidence="6" key="2">
    <citation type="submission" date="2020-02" db="EMBL/GenBank/DDBJ databases">
        <title>Identification and distribution of gene clusters putatively required for synthesis of sphingolipid metabolism inhibitors in phylogenetically diverse species of the filamentous fungus Fusarium.</title>
        <authorList>
            <person name="Kim H.-S."/>
            <person name="Busman M."/>
            <person name="Brown D.W."/>
            <person name="Divon H."/>
            <person name="Uhlig S."/>
            <person name="Proctor R.H."/>
        </authorList>
    </citation>
    <scope>NUCLEOTIDE SEQUENCE</scope>
    <source>
        <strain evidence="6">NRRL 25174</strain>
    </source>
</reference>
<dbReference type="EMBL" id="PVQB02000102">
    <property type="protein sequence ID" value="KAF4343134.1"/>
    <property type="molecule type" value="Genomic_DNA"/>
</dbReference>
<dbReference type="Pfam" id="PF12796">
    <property type="entry name" value="Ank_2"/>
    <property type="match status" value="2"/>
</dbReference>
<feature type="repeat" description="ANK" evidence="2">
    <location>
        <begin position="880"/>
        <end position="912"/>
    </location>
</feature>
<proteinExistence type="predicted"/>
<dbReference type="SUPFAM" id="SSF52540">
    <property type="entry name" value="P-loop containing nucleoside triphosphate hydrolases"/>
    <property type="match status" value="1"/>
</dbReference>
<dbReference type="SUPFAM" id="SSF48403">
    <property type="entry name" value="Ankyrin repeat"/>
    <property type="match status" value="1"/>
</dbReference>
<keyword evidence="2" id="KW-0040">ANK repeat</keyword>
<dbReference type="InterPro" id="IPR056884">
    <property type="entry name" value="NPHP3-like_N"/>
</dbReference>
<feature type="compositionally biased region" description="Basic and acidic residues" evidence="3">
    <location>
        <begin position="651"/>
        <end position="666"/>
    </location>
</feature>
<feature type="region of interest" description="Disordered" evidence="3">
    <location>
        <begin position="640"/>
        <end position="681"/>
    </location>
</feature>
<dbReference type="Gene3D" id="1.25.40.20">
    <property type="entry name" value="Ankyrin repeat-containing domain"/>
    <property type="match status" value="2"/>
</dbReference>
<dbReference type="PROSITE" id="PS50088">
    <property type="entry name" value="ANK_REPEAT"/>
    <property type="match status" value="3"/>
</dbReference>
<feature type="domain" description="GPI inositol-deacylase winged helix" evidence="4">
    <location>
        <begin position="529"/>
        <end position="603"/>
    </location>
</feature>
<comment type="caution">
    <text evidence="6">The sequence shown here is derived from an EMBL/GenBank/DDBJ whole genome shotgun (WGS) entry which is preliminary data.</text>
</comment>
<reference evidence="6" key="1">
    <citation type="journal article" date="2017" name="Mycologia">
        <title>Fusarium algeriense, sp. nov., a novel toxigenic crown rot pathogen of durum wheat from Algeria is nested in the Fusarium burgessii species complex.</title>
        <authorList>
            <person name="Laraba I."/>
            <person name="Keddad A."/>
            <person name="Boureghda H."/>
            <person name="Abdallah N."/>
            <person name="Vaughan M.M."/>
            <person name="Proctor R.H."/>
            <person name="Busman M."/>
            <person name="O'Donnell K."/>
        </authorList>
    </citation>
    <scope>NUCLEOTIDE SEQUENCE</scope>
    <source>
        <strain evidence="6">NRRL 25174</strain>
    </source>
</reference>
<feature type="repeat" description="ANK" evidence="2">
    <location>
        <begin position="913"/>
        <end position="945"/>
    </location>
</feature>
<sequence>MDGLSAAASIIAVVQLTAEVSKYIISVAGASKDQQRLLDEILACEALLMRLRDYSKGTDGPDVESWDGHDDKAHNTKTWSVKVKALECDNAPLYRLYQILDAVKTKLQPGHAKGIQRAKAALKWPFDEKEVAKLIEAFQRERSLLHFAMTHENTQLVKHIKATSDDNSRQLADLVRLIKNKSTEDGLQVARLDRILSDLQLSNLDIAEGIGHLQNSQLSAHQKEVLDWISPVDYAPQQSDIFSRREPGTGEWLLESPEYKSWLKGEKQTLFCPGIPGAGKTIMASIVVNSLLESFHSESNIGVAYIYCNFRRRQEQKAGDLVANILKQLSENQPSLFKPAEDLYNKRKASRTRPSLQELGRALREVAAKYARVYIVLDALDECETSDGTLPSFIQQMLDLQSATSTNILATSRHIPEIMEKFKKAVSLQIRASEPDVRSYLDGRMPQLPAFVRNKPELQEEIKTRILESVQGMFLLAQLHLDSLVGKRSPKAVRAVLKSLPSDSSTSKAYDKAYDDAMKRIEDQLTDQAILAKEALMWISCARRLLSPLELQHALGIETESTEFDEENLSEIPDIVSACAGLVTVDEQSNTVRLAHFTTQEYFERTQDHWFPDAALQLCVKTLTYLSYDIIVDQVRTIRDSGPHNTATQSDDAKTDATAAEKHGNEGPEPPNTNLGRSKSQDWKIKNNLTNSDEDYDVKNILRAYPFCRYASCHWGYHAREVAEMPNIVKEFLSSEKLVRVTERLRYGGGFNPSTTGLHEAAYFGFEEAVEWMLERCSIDSLDSYNVSALEIACGFGHLPLAQMFLKKGANLRGTPITYAARRGQDAIVTYLFQYGASLEPGALEAAFRYYKDSKISVEKLSMFQTLLEHGADPNIWIDDSWRPLHQATLDKVEPLVKLLLDNSADVNARDKEGRTALHLAVDVEMESLVRLLVDHGADVNTQDKQGHSPLYHTVGHDVDPIVQFLIDHGANANLQDKDGISALHLALASAFEALIQGLIRHVRSAYSRDETQQFPSNTSMAVTGDSLTPTTLGNGPQSLFREYPLVTIRELSHARSYDPSIWSLHGTPTMATTEDPLSAMQIRIEWEYEPLISSFLNRMDGKHLHIDKFDASLYDQALDGARPFVQSVQSEADVNIQESQEPSSVYPVDMHEASRLLRIHSQKLCRAEFHREMALCLLVDSARLAEMLWQKDAISKDFDRARYRELMLAAQSGQSYINQKLHGSSVVNTTSNASKKKANTFIIHPTSSRLQELRKKFNIDVGSQSDETSSSGSQPKLIVNLQLVEVDEPSVSAG</sequence>
<dbReference type="PANTHER" id="PTHR10039">
    <property type="entry name" value="AMELOGENIN"/>
    <property type="match status" value="1"/>
</dbReference>
<dbReference type="InterPro" id="IPR054471">
    <property type="entry name" value="GPIID_WHD"/>
</dbReference>